<evidence type="ECO:0000256" key="3">
    <source>
        <dbReference type="ARBA" id="ARBA00022737"/>
    </source>
</evidence>
<accession>A0A8J9YLV8</accession>
<dbReference type="GO" id="GO:0043009">
    <property type="term" value="P:chordate embryonic development"/>
    <property type="evidence" value="ECO:0007669"/>
    <property type="project" value="TreeGrafter"/>
</dbReference>
<proteinExistence type="predicted"/>
<evidence type="ECO:0000256" key="4">
    <source>
        <dbReference type="ARBA" id="ARBA00022763"/>
    </source>
</evidence>
<dbReference type="InterPro" id="IPR013083">
    <property type="entry name" value="Znf_RING/FYVE/PHD"/>
</dbReference>
<dbReference type="PANTHER" id="PTHR13763">
    <property type="entry name" value="BREAST CANCER TYPE 1 SUSCEPTIBILITY PROTEIN BRCA1"/>
    <property type="match status" value="1"/>
</dbReference>
<dbReference type="OrthoDB" id="6105938at2759"/>
<evidence type="ECO:0000313" key="12">
    <source>
        <dbReference type="EMBL" id="CAH1238812.1"/>
    </source>
</evidence>
<evidence type="ECO:0000256" key="7">
    <source>
        <dbReference type="ARBA" id="ARBA00023204"/>
    </source>
</evidence>
<dbReference type="PROSITE" id="PS50089">
    <property type="entry name" value="ZF_RING_2"/>
    <property type="match status" value="1"/>
</dbReference>
<keyword evidence="3" id="KW-0677">Repeat</keyword>
<organism evidence="12 13">
    <name type="scientific">Branchiostoma lanceolatum</name>
    <name type="common">Common lancelet</name>
    <name type="synonym">Amphioxus lanceolatum</name>
    <dbReference type="NCBI Taxonomy" id="7740"/>
    <lineage>
        <taxon>Eukaryota</taxon>
        <taxon>Metazoa</taxon>
        <taxon>Chordata</taxon>
        <taxon>Cephalochordata</taxon>
        <taxon>Leptocardii</taxon>
        <taxon>Amphioxiformes</taxon>
        <taxon>Branchiostomatidae</taxon>
        <taxon>Branchiostoma</taxon>
    </lineage>
</organism>
<dbReference type="Pfam" id="PF13923">
    <property type="entry name" value="zf-C3HC4_2"/>
    <property type="match status" value="1"/>
</dbReference>
<evidence type="ECO:0000256" key="6">
    <source>
        <dbReference type="ARBA" id="ARBA00022833"/>
    </source>
</evidence>
<evidence type="ECO:0000259" key="11">
    <source>
        <dbReference type="PROSITE" id="PS50089"/>
    </source>
</evidence>
<keyword evidence="4" id="KW-0227">DNA damage</keyword>
<feature type="domain" description="RING-type" evidence="11">
    <location>
        <begin position="50"/>
        <end position="90"/>
    </location>
</feature>
<keyword evidence="7" id="KW-0234">DNA repair</keyword>
<dbReference type="SMART" id="SM00184">
    <property type="entry name" value="RING"/>
    <property type="match status" value="1"/>
</dbReference>
<evidence type="ECO:0000256" key="1">
    <source>
        <dbReference type="ARBA" id="ARBA00004123"/>
    </source>
</evidence>
<reference evidence="12" key="1">
    <citation type="submission" date="2022-01" db="EMBL/GenBank/DDBJ databases">
        <authorList>
            <person name="Braso-Vives M."/>
        </authorList>
    </citation>
    <scope>NUCLEOTIDE SEQUENCE</scope>
</reference>
<dbReference type="SUPFAM" id="SSF57850">
    <property type="entry name" value="RING/U-box"/>
    <property type="match status" value="1"/>
</dbReference>
<gene>
    <name evidence="12" type="primary">BRCA1</name>
    <name evidence="12" type="ORF">BLAG_LOCUS3264</name>
</gene>
<keyword evidence="2" id="KW-0479">Metal-binding</keyword>
<dbReference type="InterPro" id="IPR031099">
    <property type="entry name" value="BRCA1-associated"/>
</dbReference>
<evidence type="ECO:0000256" key="8">
    <source>
        <dbReference type="ARBA" id="ARBA00023242"/>
    </source>
</evidence>
<evidence type="ECO:0000313" key="13">
    <source>
        <dbReference type="Proteomes" id="UP000838412"/>
    </source>
</evidence>
<evidence type="ECO:0000256" key="9">
    <source>
        <dbReference type="PROSITE-ProRule" id="PRU00175"/>
    </source>
</evidence>
<dbReference type="GO" id="GO:0000724">
    <property type="term" value="P:double-strand break repair via homologous recombination"/>
    <property type="evidence" value="ECO:0007669"/>
    <property type="project" value="TreeGrafter"/>
</dbReference>
<keyword evidence="13" id="KW-1185">Reference proteome</keyword>
<protein>
    <submittedName>
        <fullName evidence="12">BRCA1 protein</fullName>
    </submittedName>
</protein>
<feature type="region of interest" description="Disordered" evidence="10">
    <location>
        <begin position="128"/>
        <end position="155"/>
    </location>
</feature>
<dbReference type="PANTHER" id="PTHR13763:SF0">
    <property type="entry name" value="BREAST CANCER TYPE 1 SUSCEPTIBILITY PROTEIN"/>
    <property type="match status" value="1"/>
</dbReference>
<keyword evidence="5 9" id="KW-0863">Zinc-finger</keyword>
<dbReference type="InterPro" id="IPR001841">
    <property type="entry name" value="Znf_RING"/>
</dbReference>
<dbReference type="InterPro" id="IPR017907">
    <property type="entry name" value="Znf_RING_CS"/>
</dbReference>
<dbReference type="GO" id="GO:0045944">
    <property type="term" value="P:positive regulation of transcription by RNA polymerase II"/>
    <property type="evidence" value="ECO:0007669"/>
    <property type="project" value="TreeGrafter"/>
</dbReference>
<keyword evidence="8" id="KW-0539">Nucleus</keyword>
<name>A0A8J9YLV8_BRALA</name>
<sequence>MGGKGDRAIAIGDRSFIHNPGTMDSVSSTTGTELTRARHILGLMQKNLECPICLDLLKNPVSTRCDHQFCRFCILKALTGKQSVSCPLCKAEVTKRCLSTTLSLQDNTQLQQIIRAVQSVTEAVYKDTGQQKAPPVGSPQNCRLDQKEQREKRRHISTDSVSAFFENRKFYYVSATQS</sequence>
<dbReference type="GO" id="GO:0070531">
    <property type="term" value="C:BRCA1-A complex"/>
    <property type="evidence" value="ECO:0007669"/>
    <property type="project" value="TreeGrafter"/>
</dbReference>
<dbReference type="EMBL" id="OV696695">
    <property type="protein sequence ID" value="CAH1238812.1"/>
    <property type="molecule type" value="Genomic_DNA"/>
</dbReference>
<dbReference type="Gene3D" id="3.30.40.10">
    <property type="entry name" value="Zinc/RING finger domain, C3HC4 (zinc finger)"/>
    <property type="match status" value="1"/>
</dbReference>
<dbReference type="GO" id="GO:0004842">
    <property type="term" value="F:ubiquitin-protein transferase activity"/>
    <property type="evidence" value="ECO:0007669"/>
    <property type="project" value="TreeGrafter"/>
</dbReference>
<dbReference type="GO" id="GO:0007095">
    <property type="term" value="P:mitotic G2 DNA damage checkpoint signaling"/>
    <property type="evidence" value="ECO:0007669"/>
    <property type="project" value="TreeGrafter"/>
</dbReference>
<evidence type="ECO:0000256" key="10">
    <source>
        <dbReference type="SAM" id="MobiDB-lite"/>
    </source>
</evidence>
<comment type="subcellular location">
    <subcellularLocation>
        <location evidence="1">Nucleus</location>
    </subcellularLocation>
</comment>
<dbReference type="GO" id="GO:0008270">
    <property type="term" value="F:zinc ion binding"/>
    <property type="evidence" value="ECO:0007669"/>
    <property type="project" value="UniProtKB-KW"/>
</dbReference>
<dbReference type="AlphaFoldDB" id="A0A8J9YLV8"/>
<dbReference type="Proteomes" id="UP000838412">
    <property type="component" value="Chromosome 10"/>
</dbReference>
<evidence type="ECO:0000256" key="5">
    <source>
        <dbReference type="ARBA" id="ARBA00022771"/>
    </source>
</evidence>
<dbReference type="PROSITE" id="PS00518">
    <property type="entry name" value="ZF_RING_1"/>
    <property type="match status" value="1"/>
</dbReference>
<evidence type="ECO:0000256" key="2">
    <source>
        <dbReference type="ARBA" id="ARBA00022723"/>
    </source>
</evidence>
<keyword evidence="6" id="KW-0862">Zinc</keyword>
<dbReference type="GO" id="GO:0031436">
    <property type="term" value="C:BRCA1-BARD1 complex"/>
    <property type="evidence" value="ECO:0007669"/>
    <property type="project" value="TreeGrafter"/>
</dbReference>